<organism evidence="1 2">
    <name type="scientific">Acinetobacter proteolyticus</name>
    <dbReference type="NCBI Taxonomy" id="1776741"/>
    <lineage>
        <taxon>Bacteria</taxon>
        <taxon>Pseudomonadati</taxon>
        <taxon>Pseudomonadota</taxon>
        <taxon>Gammaproteobacteria</taxon>
        <taxon>Moraxellales</taxon>
        <taxon>Moraxellaceae</taxon>
        <taxon>Acinetobacter</taxon>
    </lineage>
</organism>
<dbReference type="AlphaFoldDB" id="A0A653K8F4"/>
<proteinExistence type="predicted"/>
<accession>A0A653K8F4</accession>
<sequence length="128" mass="15202">MSINEKKLLDVYQLINQFLDYLNQKDQHQLEEKFELSSAMYEEIIEELERNFDNNSYVLSLIPFSEIESVKVKSPNRPIFEIEDTNEDGQFVVECNIYNKSKITDLILQGYLEYEDGMLKFTLPLFRS</sequence>
<evidence type="ECO:0000313" key="1">
    <source>
        <dbReference type="EMBL" id="VXA57263.1"/>
    </source>
</evidence>
<protein>
    <submittedName>
        <fullName evidence="1">Uncharacterized protein</fullName>
    </submittedName>
</protein>
<evidence type="ECO:0000313" key="2">
    <source>
        <dbReference type="Proteomes" id="UP000430404"/>
    </source>
</evidence>
<reference evidence="1 2" key="1">
    <citation type="submission" date="2019-10" db="EMBL/GenBank/DDBJ databases">
        <authorList>
            <person name="Karimi E."/>
        </authorList>
    </citation>
    <scope>NUCLEOTIDE SEQUENCE [LARGE SCALE GENOMIC DNA]</scope>
    <source>
        <strain evidence="1">Acinetobacter sp. 8BE</strain>
    </source>
</reference>
<dbReference type="EMBL" id="CABWKZ010000028">
    <property type="protein sequence ID" value="VXA57263.1"/>
    <property type="molecule type" value="Genomic_DNA"/>
</dbReference>
<name>A0A653K8F4_9GAMM</name>
<gene>
    <name evidence="1" type="ORF">ACI8B_340005</name>
</gene>
<dbReference type="Proteomes" id="UP000430404">
    <property type="component" value="Unassembled WGS sequence"/>
</dbReference>